<reference evidence="1" key="2">
    <citation type="journal article" date="2021" name="PeerJ">
        <title>Extensive microbial diversity within the chicken gut microbiome revealed by metagenomics and culture.</title>
        <authorList>
            <person name="Gilroy R."/>
            <person name="Ravi A."/>
            <person name="Getino M."/>
            <person name="Pursley I."/>
            <person name="Horton D.L."/>
            <person name="Alikhan N.F."/>
            <person name="Baker D."/>
            <person name="Gharbi K."/>
            <person name="Hall N."/>
            <person name="Watson M."/>
            <person name="Adriaenssens E.M."/>
            <person name="Foster-Nyarko E."/>
            <person name="Jarju S."/>
            <person name="Secka A."/>
            <person name="Antonio M."/>
            <person name="Oren A."/>
            <person name="Chaudhuri R.R."/>
            <person name="La Ragione R."/>
            <person name="Hildebrand F."/>
            <person name="Pallen M.J."/>
        </authorList>
    </citation>
    <scope>NUCLEOTIDE SEQUENCE</scope>
    <source>
        <strain evidence="1">ChiSjej3B21-11622</strain>
    </source>
</reference>
<proteinExistence type="predicted"/>
<reference evidence="1" key="1">
    <citation type="submission" date="2020-10" db="EMBL/GenBank/DDBJ databases">
        <authorList>
            <person name="Gilroy R."/>
        </authorList>
    </citation>
    <scope>NUCLEOTIDE SEQUENCE</scope>
    <source>
        <strain evidence="1">ChiSjej3B21-11622</strain>
    </source>
</reference>
<sequence length="181" mass="20813">MKLAVIFPGIGYHVDKPLLYYSRKLALQYGYQVINVPYGNFPADVKGSEEKMREAFQSALSQTEEILKDVSFENYEEIIFISKSVGTAVASAYGQRHQLHTRNLYYTPVEASFRWMEEPGIVFHGTRDSWADTERIQEECERRGFPLYLTEGANHSLETGDTGRDLENLIGIMKRAEEYLK</sequence>
<gene>
    <name evidence="1" type="ORF">IAB26_14960</name>
</gene>
<dbReference type="EMBL" id="DVFT01000221">
    <property type="protein sequence ID" value="HIQ97847.1"/>
    <property type="molecule type" value="Genomic_DNA"/>
</dbReference>
<keyword evidence="1" id="KW-0378">Hydrolase</keyword>
<dbReference type="SUPFAM" id="SSF53474">
    <property type="entry name" value="alpha/beta-Hydrolases"/>
    <property type="match status" value="1"/>
</dbReference>
<feature type="non-terminal residue" evidence="1">
    <location>
        <position position="181"/>
    </location>
</feature>
<organism evidence="1 2">
    <name type="scientific">Candidatus Limivivens merdigallinarum</name>
    <dbReference type="NCBI Taxonomy" id="2840859"/>
    <lineage>
        <taxon>Bacteria</taxon>
        <taxon>Bacillati</taxon>
        <taxon>Bacillota</taxon>
        <taxon>Clostridia</taxon>
        <taxon>Lachnospirales</taxon>
        <taxon>Lachnospiraceae</taxon>
        <taxon>Lachnospiraceae incertae sedis</taxon>
        <taxon>Candidatus Limivivens</taxon>
    </lineage>
</organism>
<accession>A0A9D0ZXJ9</accession>
<evidence type="ECO:0000313" key="1">
    <source>
        <dbReference type="EMBL" id="HIQ97847.1"/>
    </source>
</evidence>
<evidence type="ECO:0000313" key="2">
    <source>
        <dbReference type="Proteomes" id="UP000886886"/>
    </source>
</evidence>
<name>A0A9D0ZXJ9_9FIRM</name>
<dbReference type="AlphaFoldDB" id="A0A9D0ZXJ9"/>
<dbReference type="InterPro" id="IPR029058">
    <property type="entry name" value="AB_hydrolase_fold"/>
</dbReference>
<comment type="caution">
    <text evidence="1">The sequence shown here is derived from an EMBL/GenBank/DDBJ whole genome shotgun (WGS) entry which is preliminary data.</text>
</comment>
<dbReference type="Gene3D" id="3.40.50.1820">
    <property type="entry name" value="alpha/beta hydrolase"/>
    <property type="match status" value="1"/>
</dbReference>
<dbReference type="GO" id="GO:0016787">
    <property type="term" value="F:hydrolase activity"/>
    <property type="evidence" value="ECO:0007669"/>
    <property type="project" value="UniProtKB-KW"/>
</dbReference>
<protein>
    <submittedName>
        <fullName evidence="1">Alpha/beta hydrolase</fullName>
    </submittedName>
</protein>
<dbReference type="Proteomes" id="UP000886886">
    <property type="component" value="Unassembled WGS sequence"/>
</dbReference>